<feature type="transmembrane region" description="Helical" evidence="5">
    <location>
        <begin position="354"/>
        <end position="374"/>
    </location>
</feature>
<dbReference type="Pfam" id="PF07690">
    <property type="entry name" value="MFS_1"/>
    <property type="match status" value="1"/>
</dbReference>
<comment type="subcellular location">
    <subcellularLocation>
        <location evidence="1">Cell membrane</location>
        <topology evidence="1">Multi-pass membrane protein</topology>
    </subcellularLocation>
</comment>
<dbReference type="EMBL" id="JADJIB010000005">
    <property type="protein sequence ID" value="MBK7274383.1"/>
    <property type="molecule type" value="Genomic_DNA"/>
</dbReference>
<feature type="transmembrane region" description="Helical" evidence="5">
    <location>
        <begin position="160"/>
        <end position="184"/>
    </location>
</feature>
<dbReference type="Proteomes" id="UP000886632">
    <property type="component" value="Unassembled WGS sequence"/>
</dbReference>
<evidence type="ECO:0000256" key="5">
    <source>
        <dbReference type="SAM" id="Phobius"/>
    </source>
</evidence>
<dbReference type="GO" id="GO:0022857">
    <property type="term" value="F:transmembrane transporter activity"/>
    <property type="evidence" value="ECO:0007669"/>
    <property type="project" value="InterPro"/>
</dbReference>
<dbReference type="PROSITE" id="PS50850">
    <property type="entry name" value="MFS"/>
    <property type="match status" value="1"/>
</dbReference>
<feature type="transmembrane region" description="Helical" evidence="5">
    <location>
        <begin position="59"/>
        <end position="80"/>
    </location>
</feature>
<dbReference type="Gene3D" id="1.20.1250.20">
    <property type="entry name" value="MFS general substrate transporter like domains"/>
    <property type="match status" value="2"/>
</dbReference>
<dbReference type="CDD" id="cd06174">
    <property type="entry name" value="MFS"/>
    <property type="match status" value="1"/>
</dbReference>
<reference evidence="7 9" key="1">
    <citation type="submission" date="2020-10" db="EMBL/GenBank/DDBJ databases">
        <title>Connecting structure to function with the recovery of over 1000 high-quality activated sludge metagenome-assembled genomes encoding full-length rRNA genes using long-read sequencing.</title>
        <authorList>
            <person name="Singleton C.M."/>
            <person name="Petriglieri F."/>
            <person name="Kristensen J.M."/>
            <person name="Kirkegaard R.H."/>
            <person name="Michaelsen T.Y."/>
            <person name="Andersen M.H."/>
            <person name="Karst S.M."/>
            <person name="Dueholm M.S."/>
            <person name="Nielsen P.H."/>
            <person name="Albertsen M."/>
        </authorList>
    </citation>
    <scope>NUCLEOTIDE SEQUENCE [LARGE SCALE GENOMIC DNA]</scope>
    <source>
        <strain evidence="7">Ega_18-Q3-R5-49_MAXAC.001</strain>
        <strain evidence="8">Ribe_18-Q3-R11-54_MAXAC.001</strain>
    </source>
</reference>
<evidence type="ECO:0000259" key="6">
    <source>
        <dbReference type="PROSITE" id="PS50850"/>
    </source>
</evidence>
<dbReference type="AlphaFoldDB" id="A0A935IX93"/>
<protein>
    <submittedName>
        <fullName evidence="7">MFS transporter</fullName>
    </submittedName>
</protein>
<keyword evidence="3 5" id="KW-1133">Transmembrane helix</keyword>
<comment type="caution">
    <text evidence="7">The sequence shown here is derived from an EMBL/GenBank/DDBJ whole genome shotgun (WGS) entry which is preliminary data.</text>
</comment>
<evidence type="ECO:0000256" key="3">
    <source>
        <dbReference type="ARBA" id="ARBA00022989"/>
    </source>
</evidence>
<name>A0A935IX93_9MICO</name>
<dbReference type="PANTHER" id="PTHR23528">
    <property type="match status" value="1"/>
</dbReference>
<keyword evidence="4 5" id="KW-0472">Membrane</keyword>
<evidence type="ECO:0000313" key="9">
    <source>
        <dbReference type="Proteomes" id="UP000726105"/>
    </source>
</evidence>
<sequence>MSRPNPAAAPLAAEQREPTKAFLWIYVLAYFGGWLGILGPAILALYTRLADLFPPAGQGTTAVSALAVVSGVGAVAATLANPFIGRLSDRTTSRFGMRTPWLIISSVIFVLGSLVVAFGPANIAVVTIGWSLSQVGFNGMLAIFTAVLPDQIPERMMGRVSSVLGIAMNVASLAAVWLVGLFAAGTITFDDAGVITGGDPSSPLRFIVPVAVAVATSMILVVALRPIDRHIQRSQVPPYSVGEFFGSFVFNPRKNPDFTWAWVSRFMFMLGIAYLLVYQAPYSSAHLKFEGADLDRVVLWGTVVTVVGTVLTGYVAGQLSDRFKRRKPFVIGSAMGYAVSLVFLSLAAPDNSGLPMALVGLFLGGLAQGVYFGIDLALVTDVLPDREADAAKDLGVFNIASAGPQFIAPFIAPMFLGLNLLGSGANQDNFAALFVFAAIFSAIGALLVLPIKAVR</sequence>
<evidence type="ECO:0000313" key="7">
    <source>
        <dbReference type="EMBL" id="MBK7274383.1"/>
    </source>
</evidence>
<evidence type="ECO:0000256" key="4">
    <source>
        <dbReference type="ARBA" id="ARBA00023136"/>
    </source>
</evidence>
<organism evidence="7 9">
    <name type="scientific">Candidatus Phosphoribacter hodrii</name>
    <dbReference type="NCBI Taxonomy" id="2953743"/>
    <lineage>
        <taxon>Bacteria</taxon>
        <taxon>Bacillati</taxon>
        <taxon>Actinomycetota</taxon>
        <taxon>Actinomycetes</taxon>
        <taxon>Micrococcales</taxon>
        <taxon>Dermatophilaceae</taxon>
        <taxon>Candidatus Phosphoribacter</taxon>
    </lineage>
</organism>
<feature type="transmembrane region" description="Helical" evidence="5">
    <location>
        <begin position="258"/>
        <end position="277"/>
    </location>
</feature>
<dbReference type="GO" id="GO:0005886">
    <property type="term" value="C:plasma membrane"/>
    <property type="evidence" value="ECO:0007669"/>
    <property type="project" value="UniProtKB-SubCell"/>
</dbReference>
<feature type="transmembrane region" description="Helical" evidence="5">
    <location>
        <begin position="430"/>
        <end position="449"/>
    </location>
</feature>
<dbReference type="InterPro" id="IPR020846">
    <property type="entry name" value="MFS_dom"/>
</dbReference>
<accession>A0A935IX93</accession>
<dbReference type="InterPro" id="IPR036259">
    <property type="entry name" value="MFS_trans_sf"/>
</dbReference>
<keyword evidence="2 5" id="KW-0812">Transmembrane</keyword>
<dbReference type="InterPro" id="IPR011701">
    <property type="entry name" value="MFS"/>
</dbReference>
<evidence type="ECO:0000313" key="8">
    <source>
        <dbReference type="EMBL" id="MBL0003190.1"/>
    </source>
</evidence>
<feature type="domain" description="Major facilitator superfamily (MFS) profile" evidence="6">
    <location>
        <begin position="25"/>
        <end position="455"/>
    </location>
</feature>
<evidence type="ECO:0000256" key="1">
    <source>
        <dbReference type="ARBA" id="ARBA00004651"/>
    </source>
</evidence>
<dbReference type="SUPFAM" id="SSF103473">
    <property type="entry name" value="MFS general substrate transporter"/>
    <property type="match status" value="1"/>
</dbReference>
<dbReference type="EMBL" id="JADKGK010000009">
    <property type="protein sequence ID" value="MBL0003190.1"/>
    <property type="molecule type" value="Genomic_DNA"/>
</dbReference>
<feature type="transmembrane region" description="Helical" evidence="5">
    <location>
        <begin position="204"/>
        <end position="224"/>
    </location>
</feature>
<proteinExistence type="predicted"/>
<feature type="transmembrane region" description="Helical" evidence="5">
    <location>
        <begin position="297"/>
        <end position="317"/>
    </location>
</feature>
<evidence type="ECO:0000256" key="2">
    <source>
        <dbReference type="ARBA" id="ARBA00022692"/>
    </source>
</evidence>
<dbReference type="Proteomes" id="UP000726105">
    <property type="component" value="Unassembled WGS sequence"/>
</dbReference>
<feature type="transmembrane region" description="Helical" evidence="5">
    <location>
        <begin position="127"/>
        <end position="148"/>
    </location>
</feature>
<feature type="transmembrane region" description="Helical" evidence="5">
    <location>
        <begin position="395"/>
        <end position="418"/>
    </location>
</feature>
<dbReference type="PANTHER" id="PTHR23528:SF1">
    <property type="entry name" value="MAJOR FACILITATOR SUPERFAMILY (MFS) PROFILE DOMAIN-CONTAINING PROTEIN"/>
    <property type="match status" value="1"/>
</dbReference>
<feature type="transmembrane region" description="Helical" evidence="5">
    <location>
        <begin position="101"/>
        <end position="121"/>
    </location>
</feature>
<gene>
    <name evidence="7" type="ORF">IPI13_14855</name>
    <name evidence="8" type="ORF">IPP00_04120</name>
</gene>
<feature type="transmembrane region" description="Helical" evidence="5">
    <location>
        <begin position="329"/>
        <end position="348"/>
    </location>
</feature>
<feature type="transmembrane region" description="Helical" evidence="5">
    <location>
        <begin position="21"/>
        <end position="47"/>
    </location>
</feature>